<dbReference type="Pfam" id="PF13520">
    <property type="entry name" value="AA_permease_2"/>
    <property type="match status" value="1"/>
</dbReference>
<feature type="transmembrane region" description="Helical" evidence="6">
    <location>
        <begin position="417"/>
        <end position="436"/>
    </location>
</feature>
<dbReference type="Gene3D" id="1.20.1740.10">
    <property type="entry name" value="Amino acid/polyamine transporter I"/>
    <property type="match status" value="1"/>
</dbReference>
<dbReference type="AlphaFoldDB" id="A0AA41PUZ9"/>
<keyword evidence="5 6" id="KW-0472">Membrane</keyword>
<feature type="transmembrane region" description="Helical" evidence="6">
    <location>
        <begin position="456"/>
        <end position="475"/>
    </location>
</feature>
<organism evidence="7 8">
    <name type="scientific">Yinghuangia soli</name>
    <dbReference type="NCBI Taxonomy" id="2908204"/>
    <lineage>
        <taxon>Bacteria</taxon>
        <taxon>Bacillati</taxon>
        <taxon>Actinomycetota</taxon>
        <taxon>Actinomycetes</taxon>
        <taxon>Kitasatosporales</taxon>
        <taxon>Streptomycetaceae</taxon>
        <taxon>Yinghuangia</taxon>
    </lineage>
</organism>
<evidence type="ECO:0000256" key="5">
    <source>
        <dbReference type="ARBA" id="ARBA00023136"/>
    </source>
</evidence>
<dbReference type="RefSeq" id="WP_235049840.1">
    <property type="nucleotide sequence ID" value="NZ_JAKFHA010000001.1"/>
</dbReference>
<dbReference type="GO" id="GO:0005886">
    <property type="term" value="C:plasma membrane"/>
    <property type="evidence" value="ECO:0007669"/>
    <property type="project" value="UniProtKB-SubCell"/>
</dbReference>
<name>A0AA41PUZ9_9ACTN</name>
<keyword evidence="8" id="KW-1185">Reference proteome</keyword>
<evidence type="ECO:0000256" key="4">
    <source>
        <dbReference type="ARBA" id="ARBA00022989"/>
    </source>
</evidence>
<dbReference type="PANTHER" id="PTHR42770:SF16">
    <property type="entry name" value="AMINO ACID PERMEASE"/>
    <property type="match status" value="1"/>
</dbReference>
<reference evidence="7" key="1">
    <citation type="submission" date="2022-01" db="EMBL/GenBank/DDBJ databases">
        <title>Genome-Based Taxonomic Classification of the Phylum Actinobacteria.</title>
        <authorList>
            <person name="Gao Y."/>
        </authorList>
    </citation>
    <scope>NUCLEOTIDE SEQUENCE</scope>
    <source>
        <strain evidence="7">KLBMP 8922</strain>
    </source>
</reference>
<feature type="transmembrane region" description="Helical" evidence="6">
    <location>
        <begin position="173"/>
        <end position="192"/>
    </location>
</feature>
<dbReference type="EMBL" id="JAKFHA010000001">
    <property type="protein sequence ID" value="MCF2525815.1"/>
    <property type="molecule type" value="Genomic_DNA"/>
</dbReference>
<feature type="transmembrane region" description="Helical" evidence="6">
    <location>
        <begin position="382"/>
        <end position="405"/>
    </location>
</feature>
<dbReference type="Proteomes" id="UP001165378">
    <property type="component" value="Unassembled WGS sequence"/>
</dbReference>
<comment type="subcellular location">
    <subcellularLocation>
        <location evidence="1">Cell membrane</location>
        <topology evidence="1">Multi-pass membrane protein</topology>
    </subcellularLocation>
</comment>
<gene>
    <name evidence="7" type="ORF">LZ495_01055</name>
</gene>
<feature type="transmembrane region" description="Helical" evidence="6">
    <location>
        <begin position="349"/>
        <end position="370"/>
    </location>
</feature>
<proteinExistence type="predicted"/>
<dbReference type="InterPro" id="IPR002293">
    <property type="entry name" value="AA/rel_permease1"/>
</dbReference>
<feature type="transmembrane region" description="Helical" evidence="6">
    <location>
        <begin position="63"/>
        <end position="84"/>
    </location>
</feature>
<keyword evidence="3 6" id="KW-0812">Transmembrane</keyword>
<comment type="caution">
    <text evidence="7">The sequence shown here is derived from an EMBL/GenBank/DDBJ whole genome shotgun (WGS) entry which is preliminary data.</text>
</comment>
<evidence type="ECO:0000313" key="8">
    <source>
        <dbReference type="Proteomes" id="UP001165378"/>
    </source>
</evidence>
<dbReference type="PIRSF" id="PIRSF006060">
    <property type="entry name" value="AA_transporter"/>
    <property type="match status" value="1"/>
</dbReference>
<evidence type="ECO:0000256" key="6">
    <source>
        <dbReference type="SAM" id="Phobius"/>
    </source>
</evidence>
<protein>
    <submittedName>
        <fullName evidence="7">APC family permease</fullName>
    </submittedName>
</protein>
<feature type="transmembrane region" description="Helical" evidence="6">
    <location>
        <begin position="30"/>
        <end position="51"/>
    </location>
</feature>
<sequence>MAVEEFPAPGPASGPASAEAAYAPPGKLGVAHIVFFVVAASAPLTVAAGGIPQSLAVTGTTGIPLVYLLLAAMLAVFSVGYAAMSRRITGAGAFYAYVSHGLGRIPGVGAAFIALVSYNAMQIGIYGLFGFTTADFLDAKLGWDLPWWLIVFIGIGVVGVLGYLRIDLNAKVLAVLLVIEALTVIVFDFSAFTSAPDGISFDPFGWDALTAGSTGAAFCFVMASFMGFESAALYGEECKDPKRTVARSTYIAVAVIGVLYAATAWAMMSGAGTGKAVGAAQENGPNLIFVLSEDQIGSGFSDTAQLFLITSLFAALLSFHNAVARYFLALGREGVLPTHLGRSHHRHGSPHIGSVTQTVLAAAVVSVFVLLDKDPMATLFNWLTNLGALGVILLLVLTSLAVARYFARNGRREGEHLWNRLVAPLIAAVALAVVFILALDNFGVLLGVDSGSALRWALPSLVIGAGVVGAAYGWWLRSTRPAVYAGVGRGRPE</sequence>
<dbReference type="InterPro" id="IPR050367">
    <property type="entry name" value="APC_superfamily"/>
</dbReference>
<accession>A0AA41PUZ9</accession>
<evidence type="ECO:0000256" key="2">
    <source>
        <dbReference type="ARBA" id="ARBA00022475"/>
    </source>
</evidence>
<dbReference type="GO" id="GO:0022857">
    <property type="term" value="F:transmembrane transporter activity"/>
    <property type="evidence" value="ECO:0007669"/>
    <property type="project" value="InterPro"/>
</dbReference>
<feature type="transmembrane region" description="Helical" evidence="6">
    <location>
        <begin position="249"/>
        <end position="268"/>
    </location>
</feature>
<feature type="transmembrane region" description="Helical" evidence="6">
    <location>
        <begin position="306"/>
        <end position="328"/>
    </location>
</feature>
<keyword evidence="4 6" id="KW-1133">Transmembrane helix</keyword>
<keyword evidence="2" id="KW-1003">Cell membrane</keyword>
<evidence type="ECO:0000256" key="3">
    <source>
        <dbReference type="ARBA" id="ARBA00022692"/>
    </source>
</evidence>
<evidence type="ECO:0000256" key="1">
    <source>
        <dbReference type="ARBA" id="ARBA00004651"/>
    </source>
</evidence>
<dbReference type="PANTHER" id="PTHR42770">
    <property type="entry name" value="AMINO ACID TRANSPORTER-RELATED"/>
    <property type="match status" value="1"/>
</dbReference>
<feature type="transmembrane region" description="Helical" evidence="6">
    <location>
        <begin position="105"/>
        <end position="125"/>
    </location>
</feature>
<evidence type="ECO:0000313" key="7">
    <source>
        <dbReference type="EMBL" id="MCF2525815.1"/>
    </source>
</evidence>
<feature type="transmembrane region" description="Helical" evidence="6">
    <location>
        <begin position="145"/>
        <end position="166"/>
    </location>
</feature>
<feature type="transmembrane region" description="Helical" evidence="6">
    <location>
        <begin position="204"/>
        <end position="228"/>
    </location>
</feature>